<sequence>MTGNIDSDIANTIVDPQIYTTQFLLLLCQSIHLTLQEVDGETVDEDAMSQIIEKLNNHSLIVKDNPTVNKIRLKPSEALELYYNLLKQHNINQEDGLEGNKEICELLYATRIKELEDKLRSNQSIFKEQVKYLQG</sequence>
<protein>
    <submittedName>
        <fullName evidence="1">BA75_03641T0</fullName>
    </submittedName>
</protein>
<evidence type="ECO:0000313" key="1">
    <source>
        <dbReference type="EMBL" id="ANZ77037.1"/>
    </source>
</evidence>
<dbReference type="AlphaFoldDB" id="A0A1B2JG70"/>
<name>A0A1B2JG70_PICPA</name>
<organism evidence="1 2">
    <name type="scientific">Komagataella pastoris</name>
    <name type="common">Yeast</name>
    <name type="synonym">Pichia pastoris</name>
    <dbReference type="NCBI Taxonomy" id="4922"/>
    <lineage>
        <taxon>Eukaryota</taxon>
        <taxon>Fungi</taxon>
        <taxon>Dikarya</taxon>
        <taxon>Ascomycota</taxon>
        <taxon>Saccharomycotina</taxon>
        <taxon>Pichiomycetes</taxon>
        <taxon>Pichiales</taxon>
        <taxon>Pichiaceae</taxon>
        <taxon>Komagataella</taxon>
    </lineage>
</organism>
<dbReference type="OrthoDB" id="10282404at2759"/>
<gene>
    <name evidence="1" type="ORF">ATY40_BA7503641</name>
</gene>
<dbReference type="Proteomes" id="UP000094565">
    <property type="component" value="Chromosome 3"/>
</dbReference>
<evidence type="ECO:0000313" key="2">
    <source>
        <dbReference type="Proteomes" id="UP000094565"/>
    </source>
</evidence>
<dbReference type="EMBL" id="CP014586">
    <property type="protein sequence ID" value="ANZ77037.1"/>
    <property type="molecule type" value="Genomic_DNA"/>
</dbReference>
<accession>A0A1B2JG70</accession>
<reference evidence="1 2" key="1">
    <citation type="submission" date="2016-02" db="EMBL/GenBank/DDBJ databases">
        <title>Comparative genomic and transcriptomic foundation for Pichia pastoris.</title>
        <authorList>
            <person name="Love K.R."/>
            <person name="Shah K.A."/>
            <person name="Whittaker C.A."/>
            <person name="Wu J."/>
            <person name="Bartlett M.C."/>
            <person name="Ma D."/>
            <person name="Leeson R.L."/>
            <person name="Priest M."/>
            <person name="Young S.K."/>
            <person name="Love J.C."/>
        </authorList>
    </citation>
    <scope>NUCLEOTIDE SEQUENCE [LARGE SCALE GENOMIC DNA]</scope>
    <source>
        <strain evidence="1 2">ATCC 28485</strain>
    </source>
</reference>
<proteinExistence type="predicted"/>
<keyword evidence="2" id="KW-1185">Reference proteome</keyword>